<organism evidence="2 3">
    <name type="scientific">Pseudomonas syringae pv. japonica str. M301072</name>
    <dbReference type="NCBI Taxonomy" id="629262"/>
    <lineage>
        <taxon>Bacteria</taxon>
        <taxon>Pseudomonadati</taxon>
        <taxon>Pseudomonadota</taxon>
        <taxon>Gammaproteobacteria</taxon>
        <taxon>Pseudomonadales</taxon>
        <taxon>Pseudomonadaceae</taxon>
        <taxon>Pseudomonas</taxon>
        <taxon>Pseudomonas syringae</taxon>
    </lineage>
</organism>
<protein>
    <submittedName>
        <fullName evidence="2">tRNA (Guanine-N(7)-)-methyltransferase</fullName>
        <ecNumber evidence="2">2.1.1.33</ecNumber>
    </submittedName>
</protein>
<proteinExistence type="predicted"/>
<comment type="caution">
    <text evidence="2">The sequence shown here is derived from an EMBL/GenBank/DDBJ whole genome shotgun (WGS) entry which is preliminary data.</text>
</comment>
<evidence type="ECO:0000256" key="1">
    <source>
        <dbReference type="SAM" id="MobiDB-lite"/>
    </source>
</evidence>
<evidence type="ECO:0000313" key="3">
    <source>
        <dbReference type="Proteomes" id="UP000004471"/>
    </source>
</evidence>
<feature type="non-terminal residue" evidence="2">
    <location>
        <position position="66"/>
    </location>
</feature>
<reference evidence="2 3" key="1">
    <citation type="journal article" date="2011" name="PLoS Pathog.">
        <title>Dynamic evolution of pathogenicity revealed by sequencing and comparative genomics of 19 Pseudomonas syringae isolates.</title>
        <authorList>
            <person name="Baltrus D.A."/>
            <person name="Nishimura M.T."/>
            <person name="Romanchuk A."/>
            <person name="Chang J.H."/>
            <person name="Mukhtar M.S."/>
            <person name="Cherkis K."/>
            <person name="Roach J."/>
            <person name="Grant S.R."/>
            <person name="Jones C.D."/>
            <person name="Dangl J.L."/>
        </authorList>
    </citation>
    <scope>NUCLEOTIDE SEQUENCE [LARGE SCALE GENOMIC DNA]</scope>
    <source>
        <strain evidence="3">M301072PT</strain>
    </source>
</reference>
<name>F3FSG8_PSESX</name>
<dbReference type="AlphaFoldDB" id="F3FSG8"/>
<dbReference type="EMBL" id="AEAH01001470">
    <property type="protein sequence ID" value="EGH33160.1"/>
    <property type="molecule type" value="Genomic_DNA"/>
</dbReference>
<dbReference type="GO" id="GO:0008176">
    <property type="term" value="F:tRNA (guanine(46)-N7)-methyltransferase activity"/>
    <property type="evidence" value="ECO:0007669"/>
    <property type="project" value="UniProtKB-EC"/>
</dbReference>
<dbReference type="EC" id="2.1.1.33" evidence="2"/>
<evidence type="ECO:0000313" key="2">
    <source>
        <dbReference type="EMBL" id="EGH33160.1"/>
    </source>
</evidence>
<gene>
    <name evidence="2" type="primary">trmB</name>
    <name evidence="2" type="ORF">PSYJA_31121</name>
</gene>
<dbReference type="HOGENOM" id="CLU_2837437_0_0_6"/>
<keyword evidence="2" id="KW-0808">Transferase</keyword>
<accession>F3FSG8</accession>
<keyword evidence="2" id="KW-0489">Methyltransferase</keyword>
<dbReference type="Proteomes" id="UP000004471">
    <property type="component" value="Unassembled WGS sequence"/>
</dbReference>
<feature type="region of interest" description="Disordered" evidence="1">
    <location>
        <begin position="1"/>
        <end position="24"/>
    </location>
</feature>
<sequence>MTDSHVPHPESPAVEEGEERPHRRIKSFVMRAGRMTEGQQRGLDQGLPLYGLSLTDTPVDFDQVFG</sequence>